<feature type="transmembrane region" description="Helical" evidence="1">
    <location>
        <begin position="177"/>
        <end position="197"/>
    </location>
</feature>
<protein>
    <recommendedName>
        <fullName evidence="5">Cnidarian restricted protein</fullName>
    </recommendedName>
</protein>
<keyword evidence="1" id="KW-1133">Transmembrane helix</keyword>
<feature type="chain" id="PRO_5029803010" description="Cnidarian restricted protein" evidence="2">
    <location>
        <begin position="20"/>
        <end position="230"/>
    </location>
</feature>
<sequence>MQIIQLVTILVSILNLGSGSSWLCSDCKKNAACIKECANLKSVSTTLKTTTIFTTTTRPTTTIKTSTKWRPKTKPSWWIPLPCKLCLGWVSRRNATIRRICRYGCGNGQPGLSTTTTTTMTTTLQTTNQPSSASLPSTTAFWIKETTPTTLETVTREFRQQQRLAVRLSTVTRHTNYIWFLIGIVGVGFLVTSFFVIRKYTSEKQRIGVVNIEAQEQAEIIHISRPFTLP</sequence>
<keyword evidence="1" id="KW-0812">Transmembrane</keyword>
<evidence type="ECO:0000256" key="2">
    <source>
        <dbReference type="SAM" id="SignalP"/>
    </source>
</evidence>
<feature type="signal peptide" evidence="2">
    <location>
        <begin position="1"/>
        <end position="19"/>
    </location>
</feature>
<keyword evidence="1" id="KW-0472">Membrane</keyword>
<dbReference type="EnsemblMetazoa" id="CLYHEMT013107.1">
    <property type="protein sequence ID" value="CLYHEMP013107.1"/>
    <property type="gene ID" value="CLYHEMG013107"/>
</dbReference>
<dbReference type="Proteomes" id="UP000594262">
    <property type="component" value="Unplaced"/>
</dbReference>
<evidence type="ECO:0000313" key="4">
    <source>
        <dbReference type="Proteomes" id="UP000594262"/>
    </source>
</evidence>
<evidence type="ECO:0000256" key="1">
    <source>
        <dbReference type="SAM" id="Phobius"/>
    </source>
</evidence>
<name>A0A7M5WU46_9CNID</name>
<proteinExistence type="predicted"/>
<keyword evidence="4" id="KW-1185">Reference proteome</keyword>
<evidence type="ECO:0008006" key="5">
    <source>
        <dbReference type="Google" id="ProtNLM"/>
    </source>
</evidence>
<dbReference type="GeneID" id="136800968"/>
<accession>A0A7M5WU46</accession>
<dbReference type="RefSeq" id="XP_066913680.1">
    <property type="nucleotide sequence ID" value="XM_067057579.1"/>
</dbReference>
<keyword evidence="2" id="KW-0732">Signal</keyword>
<evidence type="ECO:0000313" key="3">
    <source>
        <dbReference type="EnsemblMetazoa" id="CLYHEMP013107.1"/>
    </source>
</evidence>
<organism evidence="3 4">
    <name type="scientific">Clytia hemisphaerica</name>
    <dbReference type="NCBI Taxonomy" id="252671"/>
    <lineage>
        <taxon>Eukaryota</taxon>
        <taxon>Metazoa</taxon>
        <taxon>Cnidaria</taxon>
        <taxon>Hydrozoa</taxon>
        <taxon>Hydroidolina</taxon>
        <taxon>Leptothecata</taxon>
        <taxon>Obeliida</taxon>
        <taxon>Clytiidae</taxon>
        <taxon>Clytia</taxon>
    </lineage>
</organism>
<reference evidence="3" key="1">
    <citation type="submission" date="2021-01" db="UniProtKB">
        <authorList>
            <consortium name="EnsemblMetazoa"/>
        </authorList>
    </citation>
    <scope>IDENTIFICATION</scope>
</reference>
<dbReference type="AlphaFoldDB" id="A0A7M5WU46"/>